<gene>
    <name evidence="2" type="ORF">I596_3350</name>
</gene>
<dbReference type="PANTHER" id="PTHR30373:SF8">
    <property type="entry name" value="BLL7265 PROTEIN"/>
    <property type="match status" value="1"/>
</dbReference>
<evidence type="ECO:0000313" key="2">
    <source>
        <dbReference type="EMBL" id="ANB19339.1"/>
    </source>
</evidence>
<evidence type="ECO:0000259" key="1">
    <source>
        <dbReference type="Pfam" id="PF04536"/>
    </source>
</evidence>
<sequence>MSMRWLRHLFAGDPAARHFPPATLDAIQHAVAAGERRHRGEVCFAVEGALPWRLALARRSVRERAADVFAHLRVWDTRENTGVLIYVLLAEHAIEIVADRGIAARIDDAYWQGVCERLRQRFTAGQFQAGAVAAVEEANTVLALHFPADRRDNPDELPDRPVIL</sequence>
<dbReference type="EMBL" id="CP015249">
    <property type="protein sequence ID" value="ANB19339.1"/>
    <property type="molecule type" value="Genomic_DNA"/>
</dbReference>
<reference evidence="2 3" key="1">
    <citation type="submission" date="2016-04" db="EMBL/GenBank/DDBJ databases">
        <title>Complete genome sequence of Dokdonella koreensis DS-123T.</title>
        <authorList>
            <person name="Kim J.F."/>
            <person name="Lee H."/>
            <person name="Kwak M.-J."/>
        </authorList>
    </citation>
    <scope>NUCLEOTIDE SEQUENCE [LARGE SCALE GENOMIC DNA]</scope>
    <source>
        <strain evidence="2 3">DS-123</strain>
    </source>
</reference>
<dbReference type="Proteomes" id="UP000076830">
    <property type="component" value="Chromosome"/>
</dbReference>
<dbReference type="PATRIC" id="fig|1300342.3.peg.3272"/>
<dbReference type="AlphaFoldDB" id="A0A160DXB4"/>
<feature type="domain" description="TPM" evidence="1">
    <location>
        <begin position="19"/>
        <end position="140"/>
    </location>
</feature>
<proteinExistence type="predicted"/>
<organism evidence="2 3">
    <name type="scientific">Dokdonella koreensis DS-123</name>
    <dbReference type="NCBI Taxonomy" id="1300342"/>
    <lineage>
        <taxon>Bacteria</taxon>
        <taxon>Pseudomonadati</taxon>
        <taxon>Pseudomonadota</taxon>
        <taxon>Gammaproteobacteria</taxon>
        <taxon>Lysobacterales</taxon>
        <taxon>Rhodanobacteraceae</taxon>
        <taxon>Dokdonella</taxon>
    </lineage>
</organism>
<dbReference type="STRING" id="1300342.I596_3350"/>
<accession>A0A160DXB4</accession>
<keyword evidence="3" id="KW-1185">Reference proteome</keyword>
<dbReference type="Pfam" id="PF04536">
    <property type="entry name" value="TPM_phosphatase"/>
    <property type="match status" value="1"/>
</dbReference>
<dbReference type="PANTHER" id="PTHR30373">
    <property type="entry name" value="UPF0603 PROTEIN YGCG"/>
    <property type="match status" value="1"/>
</dbReference>
<dbReference type="InterPro" id="IPR007621">
    <property type="entry name" value="TPM_dom"/>
</dbReference>
<evidence type="ECO:0000313" key="3">
    <source>
        <dbReference type="Proteomes" id="UP000076830"/>
    </source>
</evidence>
<name>A0A160DXB4_9GAMM</name>
<dbReference type="Gene3D" id="3.10.310.50">
    <property type="match status" value="1"/>
</dbReference>
<dbReference type="KEGG" id="dko:I596_3350"/>
<protein>
    <submittedName>
        <fullName evidence="2">Membrane protein</fullName>
    </submittedName>
</protein>